<protein>
    <submittedName>
        <fullName evidence="1">Uncharacterized protein</fullName>
    </submittedName>
</protein>
<dbReference type="EMBL" id="DS995703">
    <property type="protein sequence ID" value="EEQ31102.1"/>
    <property type="molecule type" value="Genomic_DNA"/>
</dbReference>
<sequence>MLPSTSRTRVMVVWVHSACQLSSFCSLPFFLSSSWRDLAIKYRLWFSLTMKMSCQTSRQKRMKTNMKMKNQQKMKKMMMVEERRDEDIQTVLYVGRAQP</sequence>
<name>C5FMJ9_ARTOC</name>
<reference evidence="2" key="1">
    <citation type="journal article" date="2012" name="MBio">
        <title>Comparative genome analysis of Trichophyton rubrum and related dermatophytes reveals candidate genes involved in infection.</title>
        <authorList>
            <person name="Martinez D.A."/>
            <person name="Oliver B.G."/>
            <person name="Graeser Y."/>
            <person name="Goldberg J.M."/>
            <person name="Li W."/>
            <person name="Martinez-Rossi N.M."/>
            <person name="Monod M."/>
            <person name="Shelest E."/>
            <person name="Barton R.C."/>
            <person name="Birch E."/>
            <person name="Brakhage A.A."/>
            <person name="Chen Z."/>
            <person name="Gurr S.J."/>
            <person name="Heiman D."/>
            <person name="Heitman J."/>
            <person name="Kosti I."/>
            <person name="Rossi A."/>
            <person name="Saif S."/>
            <person name="Samalova M."/>
            <person name="Saunders C.W."/>
            <person name="Shea T."/>
            <person name="Summerbell R.C."/>
            <person name="Xu J."/>
            <person name="Young S."/>
            <person name="Zeng Q."/>
            <person name="Birren B.W."/>
            <person name="Cuomo C.A."/>
            <person name="White T.C."/>
        </authorList>
    </citation>
    <scope>NUCLEOTIDE SEQUENCE [LARGE SCALE GENOMIC DNA]</scope>
    <source>
        <strain evidence="2">ATCC MYA-4605 / CBS 113480</strain>
    </source>
</reference>
<evidence type="ECO:0000313" key="2">
    <source>
        <dbReference type="Proteomes" id="UP000002035"/>
    </source>
</evidence>
<dbReference type="RefSeq" id="XP_002848415.1">
    <property type="nucleotide sequence ID" value="XM_002848369.1"/>
</dbReference>
<proteinExistence type="predicted"/>
<gene>
    <name evidence="1" type="ORF">MCYG_03921</name>
</gene>
<accession>C5FMJ9</accession>
<dbReference type="HOGENOM" id="CLU_2319869_0_0_1"/>
<keyword evidence="2" id="KW-1185">Reference proteome</keyword>
<dbReference type="GeneID" id="9229739"/>
<dbReference type="Proteomes" id="UP000002035">
    <property type="component" value="Unassembled WGS sequence"/>
</dbReference>
<evidence type="ECO:0000313" key="1">
    <source>
        <dbReference type="EMBL" id="EEQ31102.1"/>
    </source>
</evidence>
<dbReference type="VEuPathDB" id="FungiDB:MCYG_03921"/>
<organism evidence="1 2">
    <name type="scientific">Arthroderma otae (strain ATCC MYA-4605 / CBS 113480)</name>
    <name type="common">Microsporum canis</name>
    <dbReference type="NCBI Taxonomy" id="554155"/>
    <lineage>
        <taxon>Eukaryota</taxon>
        <taxon>Fungi</taxon>
        <taxon>Dikarya</taxon>
        <taxon>Ascomycota</taxon>
        <taxon>Pezizomycotina</taxon>
        <taxon>Eurotiomycetes</taxon>
        <taxon>Eurotiomycetidae</taxon>
        <taxon>Onygenales</taxon>
        <taxon>Arthrodermataceae</taxon>
        <taxon>Microsporum</taxon>
    </lineage>
</organism>
<dbReference type="AlphaFoldDB" id="C5FMJ9"/>